<dbReference type="InterPro" id="IPR000577">
    <property type="entry name" value="Carb_kinase_FGGY"/>
</dbReference>
<evidence type="ECO:0000256" key="1">
    <source>
        <dbReference type="ARBA" id="ARBA00009156"/>
    </source>
</evidence>
<dbReference type="Pfam" id="PF00370">
    <property type="entry name" value="FGGY_N"/>
    <property type="match status" value="2"/>
</dbReference>
<keyword evidence="4 7" id="KW-0418">Kinase</keyword>
<dbReference type="InterPro" id="IPR018484">
    <property type="entry name" value="FGGY_N"/>
</dbReference>
<dbReference type="SUPFAM" id="SSF53067">
    <property type="entry name" value="Actin-like ATPase domain"/>
    <property type="match status" value="2"/>
</dbReference>
<evidence type="ECO:0000256" key="4">
    <source>
        <dbReference type="ARBA" id="ARBA00022777"/>
    </source>
</evidence>
<evidence type="ECO:0000256" key="3">
    <source>
        <dbReference type="ARBA" id="ARBA00022679"/>
    </source>
</evidence>
<protein>
    <submittedName>
        <fullName evidence="7">FGGY-family carbohydrate kinase</fullName>
    </submittedName>
</protein>
<dbReference type="Gene3D" id="3.30.420.40">
    <property type="match status" value="3"/>
</dbReference>
<dbReference type="InterPro" id="IPR043129">
    <property type="entry name" value="ATPase_NBD"/>
</dbReference>
<name>A0ABV1KII5_9PSEU</name>
<dbReference type="EMBL" id="JBEDNQ010000009">
    <property type="protein sequence ID" value="MEQ3553158.1"/>
    <property type="molecule type" value="Genomic_DNA"/>
</dbReference>
<dbReference type="PIRSF" id="PIRSF000538">
    <property type="entry name" value="GlpK"/>
    <property type="match status" value="1"/>
</dbReference>
<dbReference type="Pfam" id="PF02782">
    <property type="entry name" value="FGGY_C"/>
    <property type="match status" value="1"/>
</dbReference>
<dbReference type="InterPro" id="IPR018485">
    <property type="entry name" value="FGGY_C"/>
</dbReference>
<keyword evidence="3" id="KW-0808">Transferase</keyword>
<evidence type="ECO:0000313" key="7">
    <source>
        <dbReference type="EMBL" id="MEQ3553158.1"/>
    </source>
</evidence>
<feature type="domain" description="Carbohydrate kinase FGGY C-terminal" evidence="6">
    <location>
        <begin position="225"/>
        <end position="418"/>
    </location>
</feature>
<dbReference type="CDD" id="cd07779">
    <property type="entry name" value="ASKHA_NBD_FGGY_YgcE-like"/>
    <property type="match status" value="1"/>
</dbReference>
<keyword evidence="2" id="KW-0119">Carbohydrate metabolism</keyword>
<evidence type="ECO:0000259" key="5">
    <source>
        <dbReference type="Pfam" id="PF00370"/>
    </source>
</evidence>
<reference evidence="7 8" key="1">
    <citation type="submission" date="2024-03" db="EMBL/GenBank/DDBJ databases">
        <title>Draft genome sequence of Pseudonocardia nematodicida JCM 31783.</title>
        <authorList>
            <person name="Butdee W."/>
            <person name="Duangmal K."/>
        </authorList>
    </citation>
    <scope>NUCLEOTIDE SEQUENCE [LARGE SCALE GENOMIC DNA]</scope>
    <source>
        <strain evidence="7 8">JCM 31783</strain>
    </source>
</reference>
<feature type="domain" description="Carbohydrate kinase FGGY N-terminal" evidence="5">
    <location>
        <begin position="121"/>
        <end position="215"/>
    </location>
</feature>
<evidence type="ECO:0000259" key="6">
    <source>
        <dbReference type="Pfam" id="PF02782"/>
    </source>
</evidence>
<gene>
    <name evidence="7" type="ORF">WIS52_22035</name>
</gene>
<dbReference type="PANTHER" id="PTHR43095">
    <property type="entry name" value="SUGAR KINASE"/>
    <property type="match status" value="1"/>
</dbReference>
<dbReference type="RefSeq" id="WP_349300223.1">
    <property type="nucleotide sequence ID" value="NZ_JBEDNQ010000009.1"/>
</dbReference>
<accession>A0ABV1KII5</accession>
<evidence type="ECO:0000313" key="8">
    <source>
        <dbReference type="Proteomes" id="UP001494902"/>
    </source>
</evidence>
<organism evidence="7 8">
    <name type="scientific">Pseudonocardia nematodicida</name>
    <dbReference type="NCBI Taxonomy" id="1206997"/>
    <lineage>
        <taxon>Bacteria</taxon>
        <taxon>Bacillati</taxon>
        <taxon>Actinomycetota</taxon>
        <taxon>Actinomycetes</taxon>
        <taxon>Pseudonocardiales</taxon>
        <taxon>Pseudonocardiaceae</taxon>
        <taxon>Pseudonocardia</taxon>
    </lineage>
</organism>
<proteinExistence type="inferred from homology"/>
<dbReference type="InterPro" id="IPR050406">
    <property type="entry name" value="FGGY_Carb_Kinase"/>
</dbReference>
<dbReference type="Proteomes" id="UP001494902">
    <property type="component" value="Unassembled WGS sequence"/>
</dbReference>
<keyword evidence="2" id="KW-0859">Xylose metabolism</keyword>
<comment type="similarity">
    <text evidence="1">Belongs to the FGGY kinase family.</text>
</comment>
<dbReference type="GO" id="GO:0016301">
    <property type="term" value="F:kinase activity"/>
    <property type="evidence" value="ECO:0007669"/>
    <property type="project" value="UniProtKB-KW"/>
</dbReference>
<sequence length="475" mass="50257">MTRYLVGIDNGSQSTKVSILDERGGVHAQGRVPLRPDDTPRPGVVEHPGDDLWDSVAAACRAAVADFHGDPADIAGVGLCTIRFCRAMLRADGSLAQPVQSWMDARVGRPFAAETGDTAWVTTSSGYLTHRLTGRFVDTAANYRGMWPIDTATWRWAAGDEPYRATGMSRGQLFELVDPGEVLGTVTAAASAATGLPEGLPVVATANDKAVEALGCGLREPSTLLLSLGTYIAGMTVGDRHVDDARDFWTNFGAEPGRHLYETGGIRRGMWTVSWFRDLLGVPAADAAAVAGVSVEDVLNAEADRVPAGSDGLLTVLDWLAPADAGFRKGTMLGFDVRHGRAHVYRSILEGIAMTMRDNAGAMAAELGTGVDRVVVSGGGASSETMMRIVADVFGLPAVRIAGDSAAGRGAAICAAVATGVHPSFDDAVAAMVTERDRHEPEKAHTDLYDALRAVHRDVRSHTDDLYRRTHAIVG</sequence>
<dbReference type="PANTHER" id="PTHR43095:SF5">
    <property type="entry name" value="XYLULOSE KINASE"/>
    <property type="match status" value="1"/>
</dbReference>
<evidence type="ECO:0000256" key="2">
    <source>
        <dbReference type="ARBA" id="ARBA00022629"/>
    </source>
</evidence>
<comment type="caution">
    <text evidence="7">The sequence shown here is derived from an EMBL/GenBank/DDBJ whole genome shotgun (WGS) entry which is preliminary data.</text>
</comment>
<feature type="domain" description="Carbohydrate kinase FGGY N-terminal" evidence="5">
    <location>
        <begin position="4"/>
        <end position="106"/>
    </location>
</feature>
<keyword evidence="8" id="KW-1185">Reference proteome</keyword>